<organism evidence="1 2">
    <name type="scientific">Thiothrix winogradskyi</name>
    <dbReference type="NCBI Taxonomy" id="96472"/>
    <lineage>
        <taxon>Bacteria</taxon>
        <taxon>Pseudomonadati</taxon>
        <taxon>Pseudomonadota</taxon>
        <taxon>Gammaproteobacteria</taxon>
        <taxon>Thiotrichales</taxon>
        <taxon>Thiotrichaceae</taxon>
        <taxon>Thiothrix</taxon>
    </lineage>
</organism>
<dbReference type="EMBL" id="CP091244">
    <property type="protein sequence ID" value="UJS23899.1"/>
    <property type="molecule type" value="Genomic_DNA"/>
</dbReference>
<name>A0ABY3SXM2_9GAMM</name>
<evidence type="ECO:0000313" key="2">
    <source>
        <dbReference type="Proteomes" id="UP001054801"/>
    </source>
</evidence>
<proteinExistence type="predicted"/>
<keyword evidence="2" id="KW-1185">Reference proteome</keyword>
<gene>
    <name evidence="1" type="ORF">L2Y54_18455</name>
</gene>
<dbReference type="RefSeq" id="WP_236498125.1">
    <property type="nucleotide sequence ID" value="NZ_CP091244.1"/>
</dbReference>
<protein>
    <submittedName>
        <fullName evidence="1">Uncharacterized protein</fullName>
    </submittedName>
</protein>
<evidence type="ECO:0000313" key="1">
    <source>
        <dbReference type="EMBL" id="UJS23899.1"/>
    </source>
</evidence>
<dbReference type="Proteomes" id="UP001054801">
    <property type="component" value="Chromosome"/>
</dbReference>
<reference evidence="1" key="1">
    <citation type="journal article" date="2022" name="Microorganisms">
        <title>Two New Species of Filamentous Sulfur Bacteria of the Genus Thiothrix, Thiothrix winogradskyi sp. nov. and 'Candidatus Thiothrix sulfatifontis' sp. nov.</title>
        <authorList>
            <person name="Ravin N.V."/>
            <person name="Rossetti S."/>
            <person name="Beletsky A.V."/>
            <person name="Kadnikov V.V."/>
            <person name="Rudenko T.S."/>
            <person name="Smolyakov D.D."/>
            <person name="Moskvitina M.I."/>
            <person name="Gureeva M.V."/>
            <person name="Mardanov A.V."/>
            <person name="Grabovich M.Y."/>
        </authorList>
    </citation>
    <scope>NUCLEOTIDE SEQUENCE</scope>
    <source>
        <strain evidence="1">CT3</strain>
    </source>
</reference>
<accession>A0ABY3SXM2</accession>
<sequence length="70" mass="7622">MEKLTNLNVIDNDALELIKRHTGCKQSKAVVLMGDLLALAAAKKTQGDNGAQRFAATDKKANVQRIPARF</sequence>